<organism evidence="5 6">
    <name type="scientific">Thalassotalea mangrovi</name>
    <dbReference type="NCBI Taxonomy" id="2572245"/>
    <lineage>
        <taxon>Bacteria</taxon>
        <taxon>Pseudomonadati</taxon>
        <taxon>Pseudomonadota</taxon>
        <taxon>Gammaproteobacteria</taxon>
        <taxon>Alteromonadales</taxon>
        <taxon>Colwelliaceae</taxon>
        <taxon>Thalassotalea</taxon>
    </lineage>
</organism>
<dbReference type="PANTHER" id="PTHR10907">
    <property type="entry name" value="REGUCALCIN"/>
    <property type="match status" value="1"/>
</dbReference>
<feature type="binding site" evidence="3">
    <location>
        <position position="203"/>
    </location>
    <ligand>
        <name>a divalent metal cation</name>
        <dbReference type="ChEBI" id="CHEBI:60240"/>
    </ligand>
</feature>
<dbReference type="GO" id="GO:0004341">
    <property type="term" value="F:gluconolactonase activity"/>
    <property type="evidence" value="ECO:0007669"/>
    <property type="project" value="TreeGrafter"/>
</dbReference>
<name>A0A4U1B1H4_9GAMM</name>
<dbReference type="InterPro" id="IPR011042">
    <property type="entry name" value="6-blade_b-propeller_TolB-like"/>
</dbReference>
<dbReference type="PANTHER" id="PTHR10907:SF47">
    <property type="entry name" value="REGUCALCIN"/>
    <property type="match status" value="1"/>
</dbReference>
<comment type="caution">
    <text evidence="5">The sequence shown here is derived from an EMBL/GenBank/DDBJ whole genome shotgun (WGS) entry which is preliminary data.</text>
</comment>
<dbReference type="PRINTS" id="PR01790">
    <property type="entry name" value="SMP30FAMILY"/>
</dbReference>
<evidence type="ECO:0000259" key="4">
    <source>
        <dbReference type="Pfam" id="PF08450"/>
    </source>
</evidence>
<gene>
    <name evidence="5" type="ORF">E8M12_16045</name>
</gene>
<dbReference type="AlphaFoldDB" id="A0A4U1B1H4"/>
<dbReference type="InterPro" id="IPR005511">
    <property type="entry name" value="SMP-30"/>
</dbReference>
<feature type="binding site" evidence="3">
    <location>
        <position position="107"/>
    </location>
    <ligand>
        <name>substrate</name>
    </ligand>
</feature>
<keyword evidence="3" id="KW-0862">Zinc</keyword>
<evidence type="ECO:0000256" key="2">
    <source>
        <dbReference type="PIRSR" id="PIRSR605511-1"/>
    </source>
</evidence>
<dbReference type="GO" id="GO:0019853">
    <property type="term" value="P:L-ascorbic acid biosynthetic process"/>
    <property type="evidence" value="ECO:0007669"/>
    <property type="project" value="TreeGrafter"/>
</dbReference>
<reference evidence="5 6" key="1">
    <citation type="submission" date="2019-04" db="EMBL/GenBank/DDBJ databases">
        <title>Thalassotalea guangxiensis sp. nov., isolated from sediment of the coastal wetland.</title>
        <authorList>
            <person name="Zheng S."/>
            <person name="Zhang D."/>
        </authorList>
    </citation>
    <scope>NUCLEOTIDE SEQUENCE [LARGE SCALE GENOMIC DNA]</scope>
    <source>
        <strain evidence="5 6">ZS-4</strain>
    </source>
</reference>
<dbReference type="Pfam" id="PF08450">
    <property type="entry name" value="SGL"/>
    <property type="match status" value="1"/>
</dbReference>
<dbReference type="Proteomes" id="UP000307999">
    <property type="component" value="Unassembled WGS sequence"/>
</dbReference>
<dbReference type="InterPro" id="IPR013658">
    <property type="entry name" value="SGL"/>
</dbReference>
<dbReference type="RefSeq" id="WP_136737286.1">
    <property type="nucleotide sequence ID" value="NZ_SWDB01000045.1"/>
</dbReference>
<comment type="cofactor">
    <cofactor evidence="3">
        <name>Zn(2+)</name>
        <dbReference type="ChEBI" id="CHEBI:29105"/>
    </cofactor>
    <text evidence="3">Binds 1 divalent metal cation per subunit.</text>
</comment>
<keyword evidence="3" id="KW-0479">Metal-binding</keyword>
<dbReference type="Gene3D" id="2.120.10.30">
    <property type="entry name" value="TolB, C-terminal domain"/>
    <property type="match status" value="1"/>
</dbReference>
<dbReference type="EMBL" id="SWDB01000045">
    <property type="protein sequence ID" value="TKB43066.1"/>
    <property type="molecule type" value="Genomic_DNA"/>
</dbReference>
<feature type="domain" description="SMP-30/Gluconolactonase/LRE-like region" evidence="4">
    <location>
        <begin position="20"/>
        <end position="261"/>
    </location>
</feature>
<accession>A0A4U1B1H4</accession>
<evidence type="ECO:0000256" key="3">
    <source>
        <dbReference type="PIRSR" id="PIRSR605511-2"/>
    </source>
</evidence>
<feature type="active site" description="Proton donor/acceptor" evidence="2">
    <location>
        <position position="203"/>
    </location>
</feature>
<protein>
    <submittedName>
        <fullName evidence="5">SMP-30/gluconolactonase/LRE family protein</fullName>
    </submittedName>
</protein>
<keyword evidence="6" id="KW-1185">Reference proteome</keyword>
<feature type="binding site" evidence="3">
    <location>
        <position position="105"/>
    </location>
    <ligand>
        <name>substrate</name>
    </ligand>
</feature>
<evidence type="ECO:0000313" key="6">
    <source>
        <dbReference type="Proteomes" id="UP000307999"/>
    </source>
</evidence>
<proteinExistence type="inferred from homology"/>
<dbReference type="SUPFAM" id="SSF63829">
    <property type="entry name" value="Calcium-dependent phosphotriesterase"/>
    <property type="match status" value="1"/>
</dbReference>
<feature type="binding site" evidence="3">
    <location>
        <position position="22"/>
    </location>
    <ligand>
        <name>a divalent metal cation</name>
        <dbReference type="ChEBI" id="CHEBI:60240"/>
    </ligand>
</feature>
<dbReference type="GO" id="GO:0005509">
    <property type="term" value="F:calcium ion binding"/>
    <property type="evidence" value="ECO:0007669"/>
    <property type="project" value="TreeGrafter"/>
</dbReference>
<evidence type="ECO:0000256" key="1">
    <source>
        <dbReference type="ARBA" id="ARBA00008853"/>
    </source>
</evidence>
<feature type="binding site" evidence="3">
    <location>
        <position position="153"/>
    </location>
    <ligand>
        <name>a divalent metal cation</name>
        <dbReference type="ChEBI" id="CHEBI:60240"/>
    </ligand>
</feature>
<dbReference type="OrthoDB" id="9775406at2"/>
<comment type="similarity">
    <text evidence="1">Belongs to the SMP-30/CGR1 family.</text>
</comment>
<sequence length="300" mass="32875">MTPVLTELSLTQLCSHRGVVPEGPVWSAEEQCLYWPDIVTQTLCRFVPGSGELSTYALDFQFSALALAGAGRLVLAANDSLYHFNVHTQQCRQIISKIGVGQENRLNDGKVDAAGRFWLGSLREGLAQPTGKLVSVSDDLTVHVKDTNYTAANGLGWSPCNRYFYIIETVSQILYRYDFDLATGEITNKSVFIDFNGEQGKPDGMCVDAQGNLWIAMWDGWQVLCYSHEGKLLGSVPVPMPRPTCVTFGGRDLDTLFISTASYGLSEKDYQQMPWAGSILCGKPGVQGIASHPFKGKCSL</sequence>
<evidence type="ECO:0000313" key="5">
    <source>
        <dbReference type="EMBL" id="TKB43066.1"/>
    </source>
</evidence>